<dbReference type="GO" id="GO:0005524">
    <property type="term" value="F:ATP binding"/>
    <property type="evidence" value="ECO:0007669"/>
    <property type="project" value="UniProtKB-KW"/>
</dbReference>
<evidence type="ECO:0000313" key="5">
    <source>
        <dbReference type="Proteomes" id="UP001589810"/>
    </source>
</evidence>
<evidence type="ECO:0000256" key="1">
    <source>
        <dbReference type="ARBA" id="ARBA00022741"/>
    </source>
</evidence>
<organism evidence="4 5">
    <name type="scientific">Kutzneria chonburiensis</name>
    <dbReference type="NCBI Taxonomy" id="1483604"/>
    <lineage>
        <taxon>Bacteria</taxon>
        <taxon>Bacillati</taxon>
        <taxon>Actinomycetota</taxon>
        <taxon>Actinomycetes</taxon>
        <taxon>Pseudonocardiales</taxon>
        <taxon>Pseudonocardiaceae</taxon>
        <taxon>Kutzneria</taxon>
    </lineage>
</organism>
<name>A0ABV6MSX8_9PSEU</name>
<accession>A0ABV6MSX8</accession>
<dbReference type="SUPFAM" id="SSF52540">
    <property type="entry name" value="P-loop containing nucleoside triphosphate hydrolases"/>
    <property type="match status" value="1"/>
</dbReference>
<reference evidence="4 5" key="1">
    <citation type="submission" date="2024-09" db="EMBL/GenBank/DDBJ databases">
        <authorList>
            <person name="Sun Q."/>
            <person name="Mori K."/>
        </authorList>
    </citation>
    <scope>NUCLEOTIDE SEQUENCE [LARGE SCALE GENOMIC DNA]</scope>
    <source>
        <strain evidence="4 5">TBRC 1432</strain>
    </source>
</reference>
<keyword evidence="2 4" id="KW-0067">ATP-binding</keyword>
<keyword evidence="5" id="KW-1185">Reference proteome</keyword>
<protein>
    <submittedName>
        <fullName evidence="4">ABC transporter ATP-binding protein</fullName>
    </submittedName>
</protein>
<dbReference type="PROSITE" id="PS50893">
    <property type="entry name" value="ABC_TRANSPORTER_2"/>
    <property type="match status" value="1"/>
</dbReference>
<dbReference type="Proteomes" id="UP001589810">
    <property type="component" value="Unassembled WGS sequence"/>
</dbReference>
<dbReference type="RefSeq" id="WP_273940696.1">
    <property type="nucleotide sequence ID" value="NZ_CP097263.1"/>
</dbReference>
<keyword evidence="1" id="KW-0547">Nucleotide-binding</keyword>
<dbReference type="InterPro" id="IPR027417">
    <property type="entry name" value="P-loop_NTPase"/>
</dbReference>
<dbReference type="PROSITE" id="PS00211">
    <property type="entry name" value="ABC_TRANSPORTER_1"/>
    <property type="match status" value="1"/>
</dbReference>
<proteinExistence type="predicted"/>
<evidence type="ECO:0000259" key="3">
    <source>
        <dbReference type="PROSITE" id="PS50893"/>
    </source>
</evidence>
<dbReference type="Gene3D" id="3.40.50.300">
    <property type="entry name" value="P-loop containing nucleotide triphosphate hydrolases"/>
    <property type="match status" value="1"/>
</dbReference>
<comment type="caution">
    <text evidence="4">The sequence shown here is derived from an EMBL/GenBank/DDBJ whole genome shotgun (WGS) entry which is preliminary data.</text>
</comment>
<feature type="domain" description="ABC transporter" evidence="3">
    <location>
        <begin position="3"/>
        <end position="212"/>
    </location>
</feature>
<dbReference type="InterPro" id="IPR003439">
    <property type="entry name" value="ABC_transporter-like_ATP-bd"/>
</dbReference>
<dbReference type="InterPro" id="IPR003593">
    <property type="entry name" value="AAA+_ATPase"/>
</dbReference>
<gene>
    <name evidence="4" type="ORF">ACFFH7_18120</name>
</gene>
<dbReference type="PANTHER" id="PTHR24220">
    <property type="entry name" value="IMPORT ATP-BINDING PROTEIN"/>
    <property type="match status" value="1"/>
</dbReference>
<evidence type="ECO:0000256" key="2">
    <source>
        <dbReference type="ARBA" id="ARBA00022840"/>
    </source>
</evidence>
<dbReference type="SMART" id="SM00382">
    <property type="entry name" value="AAA"/>
    <property type="match status" value="1"/>
</dbReference>
<dbReference type="InterPro" id="IPR015854">
    <property type="entry name" value="ABC_transpr_LolD-like"/>
</dbReference>
<evidence type="ECO:0000313" key="4">
    <source>
        <dbReference type="EMBL" id="MFC0543423.1"/>
    </source>
</evidence>
<dbReference type="InterPro" id="IPR017871">
    <property type="entry name" value="ABC_transporter-like_CS"/>
</dbReference>
<sequence>MTAVLHDIRHGYGDVEVLHGIDLDLPAGHLVALLGPSGSGKTTLLAIAGGLLTPTAGTVHINESPLYVRGKVDRKAAGNTAYVLQASALIGFLTVMDNLLVRDITTGKKPDRKRAEELLDAVDLAAKAGRYPSQLSGGERQRAAVAAALYTQAPVILADEPTAALDRERGRAVMELLAAHAHDRDAAVLVVTHDERALDLADRVVRIEDGRLG</sequence>
<dbReference type="Pfam" id="PF00005">
    <property type="entry name" value="ABC_tran"/>
    <property type="match status" value="1"/>
</dbReference>
<dbReference type="EMBL" id="JBHLUD010000005">
    <property type="protein sequence ID" value="MFC0543423.1"/>
    <property type="molecule type" value="Genomic_DNA"/>
</dbReference>
<dbReference type="PANTHER" id="PTHR24220:SF659">
    <property type="entry name" value="TRANSPORTER, PUTATIVE-RELATED"/>
    <property type="match status" value="1"/>
</dbReference>